<evidence type="ECO:0000256" key="2">
    <source>
        <dbReference type="ARBA" id="ARBA00023186"/>
    </source>
</evidence>
<dbReference type="HAMAP" id="MF_01150">
    <property type="entry name" value="TorD"/>
    <property type="match status" value="1"/>
</dbReference>
<name>A0A099KWE6_COLPS</name>
<evidence type="ECO:0000313" key="4">
    <source>
        <dbReference type="EMBL" id="KGJ94152.1"/>
    </source>
</evidence>
<comment type="function">
    <text evidence="3">Involved in the biogenesis of TorA. Acts on TorA before the insertion of the molybdenum cofactor and, as a result, probably favors a conformation of the apoenzyme that is competent for acquiring the cofactor.</text>
</comment>
<dbReference type="GO" id="GO:0051259">
    <property type="term" value="P:protein complex oligomerization"/>
    <property type="evidence" value="ECO:0007669"/>
    <property type="project" value="InterPro"/>
</dbReference>
<evidence type="ECO:0000256" key="3">
    <source>
        <dbReference type="HAMAP-Rule" id="MF_01150"/>
    </source>
</evidence>
<dbReference type="PATRIC" id="fig|28229.4.peg.1110"/>
<evidence type="ECO:0000313" key="5">
    <source>
        <dbReference type="Proteomes" id="UP000029843"/>
    </source>
</evidence>
<gene>
    <name evidence="3" type="primary">torD</name>
    <name evidence="4" type="ORF">ND2E_2085</name>
</gene>
<dbReference type="GO" id="GO:0006457">
    <property type="term" value="P:protein folding"/>
    <property type="evidence" value="ECO:0007669"/>
    <property type="project" value="UniProtKB-UniRule"/>
</dbReference>
<comment type="subcellular location">
    <subcellularLocation>
        <location evidence="3">Cytoplasm</location>
    </subcellularLocation>
</comment>
<dbReference type="OrthoDB" id="7849731at2"/>
<sequence>MSQVNQETAQGISEEREARAVVYNFLSSLFAKEVTSDLVAQLTSAQGQSFLNSLALEPSLTGSIEGIKAKFAKLNSEESLLELAADFCGLFLVDGRASVSPYAGQYVSAKKSAEPSVETGSRSKKDKIQIFGELHQKMTEFLTDNKLQIHSDFPEPGDHIAVILAYIAHLCVTAEPKEQGHFIKCYLMTWLSDFTQQVNEHDHGLFYSYVADLTLAWLNVDTEFLPNN</sequence>
<dbReference type="EMBL" id="JQED01000007">
    <property type="protein sequence ID" value="KGJ94152.1"/>
    <property type="molecule type" value="Genomic_DNA"/>
</dbReference>
<protein>
    <recommendedName>
        <fullName evidence="3">Chaperone protein TorD</fullName>
    </recommendedName>
</protein>
<proteinExistence type="inferred from homology"/>
<dbReference type="GO" id="GO:0005737">
    <property type="term" value="C:cytoplasm"/>
    <property type="evidence" value="ECO:0007669"/>
    <property type="project" value="UniProtKB-SubCell"/>
</dbReference>
<comment type="caution">
    <text evidence="4">The sequence shown here is derived from an EMBL/GenBank/DDBJ whole genome shotgun (WGS) entry which is preliminary data.</text>
</comment>
<reference evidence="4 5" key="1">
    <citation type="submission" date="2014-08" db="EMBL/GenBank/DDBJ databases">
        <title>Genomic and Phenotypic Diversity of Colwellia psychrerythraea strains from Disparate Marine Basins.</title>
        <authorList>
            <person name="Techtmann S.M."/>
            <person name="Stelling S.C."/>
            <person name="Utturkar S.M."/>
            <person name="Alshibli N."/>
            <person name="Harris A."/>
            <person name="Brown S.D."/>
            <person name="Hazen T.C."/>
        </authorList>
    </citation>
    <scope>NUCLEOTIDE SEQUENCE [LARGE SCALE GENOMIC DNA]</scope>
    <source>
        <strain evidence="4 5">ND2E</strain>
    </source>
</reference>
<organism evidence="4 5">
    <name type="scientific">Colwellia psychrerythraea</name>
    <name type="common">Vibrio psychroerythus</name>
    <dbReference type="NCBI Taxonomy" id="28229"/>
    <lineage>
        <taxon>Bacteria</taxon>
        <taxon>Pseudomonadati</taxon>
        <taxon>Pseudomonadota</taxon>
        <taxon>Gammaproteobacteria</taxon>
        <taxon>Alteromonadales</taxon>
        <taxon>Colwelliaceae</taxon>
        <taxon>Colwellia</taxon>
    </lineage>
</organism>
<dbReference type="NCBIfam" id="NF003442">
    <property type="entry name" value="PRK04976.1"/>
    <property type="match status" value="1"/>
</dbReference>
<dbReference type="InterPro" id="IPR023069">
    <property type="entry name" value="Chaperone_TorD"/>
</dbReference>
<dbReference type="Gene3D" id="1.20.1280.20">
    <property type="entry name" value="HscB, C-terminal domain"/>
    <property type="match status" value="1"/>
</dbReference>
<comment type="similarity">
    <text evidence="3">Belongs to the TorD/DmsD family. TorD subfamily.</text>
</comment>
<dbReference type="PANTHER" id="PTHR34227">
    <property type="entry name" value="CHAPERONE PROTEIN YCDY"/>
    <property type="match status" value="1"/>
</dbReference>
<dbReference type="InterPro" id="IPR020945">
    <property type="entry name" value="DMSO/NO3_reduct_chaperone"/>
</dbReference>
<dbReference type="PANTHER" id="PTHR34227:SF11">
    <property type="entry name" value="CHAPERONE PROTEIN TORD"/>
    <property type="match status" value="1"/>
</dbReference>
<keyword evidence="2 3" id="KW-0143">Chaperone</keyword>
<evidence type="ECO:0000256" key="1">
    <source>
        <dbReference type="ARBA" id="ARBA00022490"/>
    </source>
</evidence>
<dbReference type="SUPFAM" id="SSF89155">
    <property type="entry name" value="TorD-like"/>
    <property type="match status" value="1"/>
</dbReference>
<dbReference type="Gene3D" id="1.20.120.1820">
    <property type="match status" value="1"/>
</dbReference>
<dbReference type="AlphaFoldDB" id="A0A099KWE6"/>
<dbReference type="InterPro" id="IPR036411">
    <property type="entry name" value="TorD-like_sf"/>
</dbReference>
<dbReference type="InterPro" id="IPR050289">
    <property type="entry name" value="TorD/DmsD_chaperones"/>
</dbReference>
<dbReference type="Proteomes" id="UP000029843">
    <property type="component" value="Unassembled WGS sequence"/>
</dbReference>
<accession>A0A099KWE6</accession>
<dbReference type="Pfam" id="PF02613">
    <property type="entry name" value="Nitrate_red_del"/>
    <property type="match status" value="1"/>
</dbReference>
<dbReference type="InterPro" id="IPR036386">
    <property type="entry name" value="HscB_C_sf"/>
</dbReference>
<dbReference type="RefSeq" id="WP_052056274.1">
    <property type="nucleotide sequence ID" value="NZ_JQED01000007.1"/>
</dbReference>
<keyword evidence="1 3" id="KW-0963">Cytoplasm</keyword>